<keyword evidence="5 10" id="KW-0328">Glycosyltransferase</keyword>
<dbReference type="NCBIfam" id="TIGR00217">
    <property type="entry name" value="malQ"/>
    <property type="match status" value="1"/>
</dbReference>
<gene>
    <name evidence="11" type="ORF">SAMN03080599_03112</name>
</gene>
<dbReference type="InterPro" id="IPR003385">
    <property type="entry name" value="Glyco_hydro_77"/>
</dbReference>
<dbReference type="GO" id="GO:0004134">
    <property type="term" value="F:4-alpha-glucanotransferase activity"/>
    <property type="evidence" value="ECO:0007669"/>
    <property type="project" value="UniProtKB-EC"/>
</dbReference>
<dbReference type="GO" id="GO:0005975">
    <property type="term" value="P:carbohydrate metabolic process"/>
    <property type="evidence" value="ECO:0007669"/>
    <property type="project" value="InterPro"/>
</dbReference>
<dbReference type="PANTHER" id="PTHR32438">
    <property type="entry name" value="4-ALPHA-GLUCANOTRANSFERASE DPE1, CHLOROPLASTIC/AMYLOPLASTIC"/>
    <property type="match status" value="1"/>
</dbReference>
<name>A0A1G5S6W5_9FIRM</name>
<dbReference type="EMBL" id="FMWL01000025">
    <property type="protein sequence ID" value="SCZ81867.1"/>
    <property type="molecule type" value="Genomic_DNA"/>
</dbReference>
<dbReference type="AlphaFoldDB" id="A0A1G5S6W5"/>
<protein>
    <recommendedName>
        <fullName evidence="4 10">4-alpha-glucanotransferase</fullName>
        <ecNumber evidence="3 10">2.4.1.25</ecNumber>
    </recommendedName>
    <alternativeName>
        <fullName evidence="8 10">Amylomaltase</fullName>
    </alternativeName>
    <alternativeName>
        <fullName evidence="9 10">Disproportionating enzyme</fullName>
    </alternativeName>
</protein>
<dbReference type="OrthoDB" id="9811841at2"/>
<evidence type="ECO:0000256" key="5">
    <source>
        <dbReference type="ARBA" id="ARBA00022676"/>
    </source>
</evidence>
<keyword evidence="6 10" id="KW-0808">Transferase</keyword>
<dbReference type="Proteomes" id="UP000199208">
    <property type="component" value="Unassembled WGS sequence"/>
</dbReference>
<reference evidence="11 12" key="1">
    <citation type="submission" date="2016-10" db="EMBL/GenBank/DDBJ databases">
        <authorList>
            <person name="de Groot N.N."/>
        </authorList>
    </citation>
    <scope>NUCLEOTIDE SEQUENCE [LARGE SCALE GENOMIC DNA]</scope>
    <source>
        <strain evidence="11 12">DSM 2784</strain>
    </source>
</reference>
<dbReference type="Gene3D" id="3.20.20.80">
    <property type="entry name" value="Glycosidases"/>
    <property type="match status" value="1"/>
</dbReference>
<evidence type="ECO:0000256" key="6">
    <source>
        <dbReference type="ARBA" id="ARBA00022679"/>
    </source>
</evidence>
<dbReference type="InterPro" id="IPR017853">
    <property type="entry name" value="GH"/>
</dbReference>
<dbReference type="EC" id="2.4.1.25" evidence="3 10"/>
<dbReference type="PANTHER" id="PTHR32438:SF5">
    <property type="entry name" value="4-ALPHA-GLUCANOTRANSFERASE DPE1, CHLOROPLASTIC_AMYLOPLASTIC"/>
    <property type="match status" value="1"/>
</dbReference>
<evidence type="ECO:0000256" key="4">
    <source>
        <dbReference type="ARBA" id="ARBA00020295"/>
    </source>
</evidence>
<proteinExistence type="inferred from homology"/>
<evidence type="ECO:0000256" key="8">
    <source>
        <dbReference type="ARBA" id="ARBA00031423"/>
    </source>
</evidence>
<evidence type="ECO:0000256" key="1">
    <source>
        <dbReference type="ARBA" id="ARBA00000439"/>
    </source>
</evidence>
<accession>A0A1G5S6W5</accession>
<dbReference type="Pfam" id="PF02446">
    <property type="entry name" value="Glyco_hydro_77"/>
    <property type="match status" value="1"/>
</dbReference>
<sequence length="492" mass="55858">MIQRSSGIMLPVASLPGPYGIGDFGKSAYHFVDFLEASGQKNWQILPLGVTSYGDSPYQCLSAFAGNPYFIDLKTFIELGYLSKIEVAKAKLDKDSNPIDYGHLFKAKMGLLRKAYKRAKLNLEGVLGDFLKAREDWLRPFALYMAIKSAQGNKAWSEWAPEYRAYESPAVKVFETAHKDDICFWVFTQYFFEMQWQKLKHYANQKGVQIIGDLPIYVAEDSADVWAKPEYFRLDKNGKPLKISGVPPDDFSVTGQLWGNPIYDWRAMKKDGYKWWIERFRHSFTLYDVLRIDHFRGFEAYWEVNYGAETAAVGKWVKGPGMKLFSAIHNALGPLKIIAEDLGFLTPEVKTLIEAAGYPGMKVLQFAFDPDVESDYLPHHAVQNAVVYTGTHDNDTIAGWLDSIPKREFMRAVNYLKLNYDEGLNWGMIRGAWSSTANLAIAPMHDFLNLGSEARINVPATIGNNWTWRLAESELTPALAARIRELTALYGR</sequence>
<evidence type="ECO:0000256" key="10">
    <source>
        <dbReference type="RuleBase" id="RU361207"/>
    </source>
</evidence>
<evidence type="ECO:0000256" key="9">
    <source>
        <dbReference type="ARBA" id="ARBA00031501"/>
    </source>
</evidence>
<evidence type="ECO:0000256" key="7">
    <source>
        <dbReference type="ARBA" id="ARBA00023277"/>
    </source>
</evidence>
<evidence type="ECO:0000313" key="11">
    <source>
        <dbReference type="EMBL" id="SCZ81867.1"/>
    </source>
</evidence>
<keyword evidence="7 10" id="KW-0119">Carbohydrate metabolism</keyword>
<dbReference type="NCBIfam" id="NF011080">
    <property type="entry name" value="PRK14508.1-3"/>
    <property type="match status" value="1"/>
</dbReference>
<keyword evidence="12" id="KW-1185">Reference proteome</keyword>
<dbReference type="STRING" id="1120920.SAMN03080599_03112"/>
<evidence type="ECO:0000256" key="2">
    <source>
        <dbReference type="ARBA" id="ARBA00005684"/>
    </source>
</evidence>
<evidence type="ECO:0000256" key="3">
    <source>
        <dbReference type="ARBA" id="ARBA00012560"/>
    </source>
</evidence>
<organism evidence="11 12">
    <name type="scientific">Acidaminobacter hydrogenoformans DSM 2784</name>
    <dbReference type="NCBI Taxonomy" id="1120920"/>
    <lineage>
        <taxon>Bacteria</taxon>
        <taxon>Bacillati</taxon>
        <taxon>Bacillota</taxon>
        <taxon>Clostridia</taxon>
        <taxon>Peptostreptococcales</taxon>
        <taxon>Acidaminobacteraceae</taxon>
        <taxon>Acidaminobacter</taxon>
    </lineage>
</organism>
<comment type="catalytic activity">
    <reaction evidence="1 10">
        <text>Transfers a segment of a (1-&gt;4)-alpha-D-glucan to a new position in an acceptor, which may be glucose or a (1-&gt;4)-alpha-D-glucan.</text>
        <dbReference type="EC" id="2.4.1.25"/>
    </reaction>
</comment>
<dbReference type="SUPFAM" id="SSF51445">
    <property type="entry name" value="(Trans)glycosidases"/>
    <property type="match status" value="1"/>
</dbReference>
<evidence type="ECO:0000313" key="12">
    <source>
        <dbReference type="Proteomes" id="UP000199208"/>
    </source>
</evidence>
<comment type="similarity">
    <text evidence="2 10">Belongs to the disproportionating enzyme family.</text>
</comment>